<dbReference type="Pfam" id="PF12680">
    <property type="entry name" value="SnoaL_2"/>
    <property type="match status" value="1"/>
</dbReference>
<evidence type="ECO:0000259" key="1">
    <source>
        <dbReference type="Pfam" id="PF12680"/>
    </source>
</evidence>
<accession>A0A8H9GRC1</accession>
<dbReference type="EMBL" id="BMPT01000027">
    <property type="protein sequence ID" value="GGM43365.1"/>
    <property type="molecule type" value="Genomic_DNA"/>
</dbReference>
<reference evidence="2" key="2">
    <citation type="submission" date="2020-09" db="EMBL/GenBank/DDBJ databases">
        <authorList>
            <person name="Sun Q."/>
            <person name="Ohkuma M."/>
        </authorList>
    </citation>
    <scope>NUCLEOTIDE SEQUENCE</scope>
    <source>
        <strain evidence="2">JCM 3051</strain>
    </source>
</reference>
<dbReference type="InterPro" id="IPR037401">
    <property type="entry name" value="SnoaL-like"/>
</dbReference>
<dbReference type="InterPro" id="IPR032710">
    <property type="entry name" value="NTF2-like_dom_sf"/>
</dbReference>
<sequence>MTSTTTVIDRLVEAINAHDLDAIETCFAPGYSVTTPAHPARSFTGRENVRRNWEGILAAHPTVYARAESRVHSGDEIWAEWEYTSDVGEHGQFWFRGVAITVISQGVIESARFYVEPVDTEGSPVRW</sequence>
<gene>
    <name evidence="2" type="ORF">GCM10010102_43590</name>
</gene>
<dbReference type="AlphaFoldDB" id="A0A8H9GRC1"/>
<proteinExistence type="predicted"/>
<keyword evidence="3" id="KW-1185">Reference proteome</keyword>
<protein>
    <recommendedName>
        <fullName evidence="1">SnoaL-like domain-containing protein</fullName>
    </recommendedName>
</protein>
<reference evidence="2" key="1">
    <citation type="journal article" date="2014" name="Int. J. Syst. Evol. Microbiol.">
        <title>Complete genome sequence of Corynebacterium casei LMG S-19264T (=DSM 44701T), isolated from a smear-ripened cheese.</title>
        <authorList>
            <consortium name="US DOE Joint Genome Institute (JGI-PGF)"/>
            <person name="Walter F."/>
            <person name="Albersmeier A."/>
            <person name="Kalinowski J."/>
            <person name="Ruckert C."/>
        </authorList>
    </citation>
    <scope>NUCLEOTIDE SEQUENCE</scope>
    <source>
        <strain evidence="2">JCM 3051</strain>
    </source>
</reference>
<dbReference type="SUPFAM" id="SSF54427">
    <property type="entry name" value="NTF2-like"/>
    <property type="match status" value="1"/>
</dbReference>
<organism evidence="2 3">
    <name type="scientific">Promicromonospora citrea</name>
    <dbReference type="NCBI Taxonomy" id="43677"/>
    <lineage>
        <taxon>Bacteria</taxon>
        <taxon>Bacillati</taxon>
        <taxon>Actinomycetota</taxon>
        <taxon>Actinomycetes</taxon>
        <taxon>Micrococcales</taxon>
        <taxon>Promicromonosporaceae</taxon>
        <taxon>Promicromonospora</taxon>
    </lineage>
</organism>
<comment type="caution">
    <text evidence="2">The sequence shown here is derived from an EMBL/GenBank/DDBJ whole genome shotgun (WGS) entry which is preliminary data.</text>
</comment>
<evidence type="ECO:0000313" key="2">
    <source>
        <dbReference type="EMBL" id="GGM43365.1"/>
    </source>
</evidence>
<dbReference type="RefSeq" id="WP_171107488.1">
    <property type="nucleotide sequence ID" value="NZ_BMPT01000027.1"/>
</dbReference>
<name>A0A8H9GRC1_9MICO</name>
<feature type="domain" description="SnoaL-like" evidence="1">
    <location>
        <begin position="9"/>
        <end position="108"/>
    </location>
</feature>
<dbReference type="Proteomes" id="UP000655589">
    <property type="component" value="Unassembled WGS sequence"/>
</dbReference>
<evidence type="ECO:0000313" key="3">
    <source>
        <dbReference type="Proteomes" id="UP000655589"/>
    </source>
</evidence>
<dbReference type="Gene3D" id="3.10.450.50">
    <property type="match status" value="1"/>
</dbReference>